<proteinExistence type="inferred from homology"/>
<reference evidence="5 6" key="1">
    <citation type="submission" date="2014-04" db="EMBL/GenBank/DDBJ databases">
        <title>Draft Genome Sequence of Synergistes jonesii.</title>
        <authorList>
            <person name="Coil D.A."/>
            <person name="Eisen J.A."/>
            <person name="Holland-Moritz H.E."/>
        </authorList>
    </citation>
    <scope>NUCLEOTIDE SEQUENCE [LARGE SCALE GENOMIC DNA]</scope>
    <source>
        <strain evidence="5 6">78-1</strain>
    </source>
</reference>
<comment type="similarity">
    <text evidence="1">Belongs to the bacterial solute-binding protein 7 family.</text>
</comment>
<feature type="signal peptide" evidence="4">
    <location>
        <begin position="1"/>
        <end position="24"/>
    </location>
</feature>
<keyword evidence="2" id="KW-0813">Transport</keyword>
<gene>
    <name evidence="5" type="ORF">EH55_00415</name>
</gene>
<accession>A0A073ISW7</accession>
<protein>
    <recommendedName>
        <fullName evidence="7">C4-dicarboxylate ABC transporter substrate-binding protein</fullName>
    </recommendedName>
</protein>
<dbReference type="InterPro" id="IPR038404">
    <property type="entry name" value="TRAP_DctP_sf"/>
</dbReference>
<dbReference type="STRING" id="2754.EH55_00415"/>
<evidence type="ECO:0008006" key="7">
    <source>
        <dbReference type="Google" id="ProtNLM"/>
    </source>
</evidence>
<dbReference type="Pfam" id="PF03480">
    <property type="entry name" value="DctP"/>
    <property type="match status" value="1"/>
</dbReference>
<evidence type="ECO:0000313" key="5">
    <source>
        <dbReference type="EMBL" id="KEJ92904.1"/>
    </source>
</evidence>
<evidence type="ECO:0000256" key="4">
    <source>
        <dbReference type="SAM" id="SignalP"/>
    </source>
</evidence>
<organism evidence="5 6">
    <name type="scientific">Synergistes jonesii</name>
    <dbReference type="NCBI Taxonomy" id="2754"/>
    <lineage>
        <taxon>Bacteria</taxon>
        <taxon>Thermotogati</taxon>
        <taxon>Synergistota</taxon>
        <taxon>Synergistia</taxon>
        <taxon>Synergistales</taxon>
        <taxon>Synergistaceae</taxon>
        <taxon>Synergistes</taxon>
    </lineage>
</organism>
<evidence type="ECO:0000313" key="6">
    <source>
        <dbReference type="Proteomes" id="UP000027665"/>
    </source>
</evidence>
<evidence type="ECO:0000256" key="3">
    <source>
        <dbReference type="ARBA" id="ARBA00022729"/>
    </source>
</evidence>
<dbReference type="PANTHER" id="PTHR33376:SF7">
    <property type="entry name" value="C4-DICARBOXYLATE-BINDING PROTEIN DCTB"/>
    <property type="match status" value="1"/>
</dbReference>
<evidence type="ECO:0000256" key="1">
    <source>
        <dbReference type="ARBA" id="ARBA00009023"/>
    </source>
</evidence>
<dbReference type="EMBL" id="JMKI01000012">
    <property type="protein sequence ID" value="KEJ92904.1"/>
    <property type="molecule type" value="Genomic_DNA"/>
</dbReference>
<dbReference type="RefSeq" id="WP_037974912.1">
    <property type="nucleotide sequence ID" value="NZ_CAMETI010000049.1"/>
</dbReference>
<dbReference type="PANTHER" id="PTHR33376">
    <property type="match status" value="1"/>
</dbReference>
<dbReference type="Gene3D" id="3.40.190.170">
    <property type="entry name" value="Bacterial extracellular solute-binding protein, family 7"/>
    <property type="match status" value="1"/>
</dbReference>
<evidence type="ECO:0000256" key="2">
    <source>
        <dbReference type="ARBA" id="ARBA00022448"/>
    </source>
</evidence>
<dbReference type="NCBIfam" id="NF037995">
    <property type="entry name" value="TRAP_S1"/>
    <property type="match status" value="1"/>
</dbReference>
<dbReference type="GO" id="GO:0055085">
    <property type="term" value="P:transmembrane transport"/>
    <property type="evidence" value="ECO:0007669"/>
    <property type="project" value="InterPro"/>
</dbReference>
<comment type="caution">
    <text evidence="5">The sequence shown here is derived from an EMBL/GenBank/DDBJ whole genome shotgun (WGS) entry which is preliminary data.</text>
</comment>
<name>A0A073ISW7_9BACT</name>
<dbReference type="Proteomes" id="UP000027665">
    <property type="component" value="Unassembled WGS sequence"/>
</dbReference>
<keyword evidence="3 4" id="KW-0732">Signal</keyword>
<dbReference type="GeneID" id="90983018"/>
<feature type="chain" id="PRO_5001689976" description="C4-dicarboxylate ABC transporter substrate-binding protein" evidence="4">
    <location>
        <begin position="25"/>
        <end position="342"/>
    </location>
</feature>
<dbReference type="InterPro" id="IPR018389">
    <property type="entry name" value="DctP_fam"/>
</dbReference>
<dbReference type="eggNOG" id="COG1638">
    <property type="taxonomic scope" value="Bacteria"/>
</dbReference>
<keyword evidence="6" id="KW-1185">Reference proteome</keyword>
<sequence>MRRNFTAVAVICALFTILVPTRFAEAKTLKMYIPNAYVKESQQAQGFQAAVDQIKKDTDGRVAIKIYYGGQLCGSYEDAIDECRNGTIDLAATWPTKKYDKRFDLLNLPCFAPLGYKQYGEIMFSKNSIVPDFMNKVMTEVGVTSIGGFPECYTTYSFAKGKRPKDFNGFNKKNRSLRVPGMPPYRDAAAAMGYQTVTMDSSEMWNAMQTGQVDGGAASPLEECWFLGRDIVKHIDYNKFCCPPTWIICNNELWASFSADDQKAIIKNFYDSSMKVLANLEKKEAEYMANFKKIGTEIHTYSDEEIYKLHTELRKKVWPNYYEAIGEEFLRKLDKQVSAMKP</sequence>
<dbReference type="AlphaFoldDB" id="A0A073ISW7"/>
<dbReference type="OrthoDB" id="8690069at2"/>